<comment type="caution">
    <text evidence="2">The sequence shown here is derived from an EMBL/GenBank/DDBJ whole genome shotgun (WGS) entry which is preliminary data.</text>
</comment>
<proteinExistence type="predicted"/>
<evidence type="ECO:0000313" key="1">
    <source>
        <dbReference type="EMBL" id="CAF1666884.1"/>
    </source>
</evidence>
<evidence type="ECO:0000313" key="3">
    <source>
        <dbReference type="Proteomes" id="UP000682733"/>
    </source>
</evidence>
<organism evidence="2 3">
    <name type="scientific">Didymodactylos carnosus</name>
    <dbReference type="NCBI Taxonomy" id="1234261"/>
    <lineage>
        <taxon>Eukaryota</taxon>
        <taxon>Metazoa</taxon>
        <taxon>Spiralia</taxon>
        <taxon>Gnathifera</taxon>
        <taxon>Rotifera</taxon>
        <taxon>Eurotatoria</taxon>
        <taxon>Bdelloidea</taxon>
        <taxon>Philodinida</taxon>
        <taxon>Philodinidae</taxon>
        <taxon>Didymodactylos</taxon>
    </lineage>
</organism>
<accession>A0A8S2Y9U4</accession>
<dbReference type="Proteomes" id="UP000682733">
    <property type="component" value="Unassembled WGS sequence"/>
</dbReference>
<evidence type="ECO:0000313" key="2">
    <source>
        <dbReference type="EMBL" id="CAF4533921.1"/>
    </source>
</evidence>
<protein>
    <submittedName>
        <fullName evidence="2">Uncharacterized protein</fullName>
    </submittedName>
</protein>
<reference evidence="2" key="1">
    <citation type="submission" date="2021-02" db="EMBL/GenBank/DDBJ databases">
        <authorList>
            <person name="Nowell W R."/>
        </authorList>
    </citation>
    <scope>NUCLEOTIDE SEQUENCE</scope>
</reference>
<feature type="non-terminal residue" evidence="2">
    <location>
        <position position="1"/>
    </location>
</feature>
<sequence>MPNVKIPKQPNENDFEMLDEDLELLHSDRDTIYRRLQ</sequence>
<name>A0A8S2Y9U4_9BILA</name>
<dbReference type="AlphaFoldDB" id="A0A8S2Y9U4"/>
<dbReference type="Proteomes" id="UP000677228">
    <property type="component" value="Unassembled WGS sequence"/>
</dbReference>
<dbReference type="EMBL" id="CAJOBA010105039">
    <property type="protein sequence ID" value="CAF4533921.1"/>
    <property type="molecule type" value="Genomic_DNA"/>
</dbReference>
<dbReference type="EMBL" id="CAJNOK010072721">
    <property type="protein sequence ID" value="CAF1666884.1"/>
    <property type="molecule type" value="Genomic_DNA"/>
</dbReference>
<gene>
    <name evidence="1" type="ORF">OVA965_LOCUS45546</name>
    <name evidence="2" type="ORF">TMI583_LOCUS49140</name>
</gene>